<proteinExistence type="predicted"/>
<keyword evidence="2" id="KW-1185">Reference proteome</keyword>
<reference evidence="1 2" key="1">
    <citation type="submission" date="2022-12" db="EMBL/GenBank/DDBJ databases">
        <title>Dasania phycosphaerae sp. nov., isolated from particulate material of the south coast of Korea.</title>
        <authorList>
            <person name="Jiang Y."/>
        </authorList>
    </citation>
    <scope>NUCLEOTIDE SEQUENCE [LARGE SCALE GENOMIC DNA]</scope>
    <source>
        <strain evidence="1 2">GY-19</strain>
    </source>
</reference>
<comment type="caution">
    <text evidence="1">The sequence shown here is derived from an EMBL/GenBank/DDBJ whole genome shotgun (WGS) entry which is preliminary data.</text>
</comment>
<protein>
    <submittedName>
        <fullName evidence="1">Uncharacterized protein</fullName>
    </submittedName>
</protein>
<organism evidence="1 2">
    <name type="scientific">Dasania phycosphaerae</name>
    <dbReference type="NCBI Taxonomy" id="2950436"/>
    <lineage>
        <taxon>Bacteria</taxon>
        <taxon>Pseudomonadati</taxon>
        <taxon>Pseudomonadota</taxon>
        <taxon>Gammaproteobacteria</taxon>
        <taxon>Cellvibrionales</taxon>
        <taxon>Spongiibacteraceae</taxon>
        <taxon>Dasania</taxon>
    </lineage>
</organism>
<evidence type="ECO:0000313" key="2">
    <source>
        <dbReference type="Proteomes" id="UP001069090"/>
    </source>
</evidence>
<dbReference type="Proteomes" id="UP001069090">
    <property type="component" value="Unassembled WGS sequence"/>
</dbReference>
<gene>
    <name evidence="1" type="ORF">O0V09_10465</name>
</gene>
<evidence type="ECO:0000313" key="1">
    <source>
        <dbReference type="EMBL" id="MCZ0865627.1"/>
    </source>
</evidence>
<name>A0A9J6RM80_9GAMM</name>
<dbReference type="EMBL" id="JAPTGG010000008">
    <property type="protein sequence ID" value="MCZ0865627.1"/>
    <property type="molecule type" value="Genomic_DNA"/>
</dbReference>
<sequence>MNKITVYRQIKQVTVWRAPHSNAPPMDDKAEHAPPQLRSAGSHYRLIGLRRWREGSAYPQEQATISEANKFAGNSLETWGESSATFKPSLTYTLAVSQVPTY</sequence>
<accession>A0A9J6RM80</accession>
<dbReference type="AlphaFoldDB" id="A0A9J6RM80"/>
<dbReference type="RefSeq" id="WP_258331774.1">
    <property type="nucleotide sequence ID" value="NZ_JAPTGG010000008.1"/>
</dbReference>